<feature type="compositionally biased region" description="Basic and acidic residues" evidence="1">
    <location>
        <begin position="364"/>
        <end position="377"/>
    </location>
</feature>
<keyword evidence="4" id="KW-1185">Reference proteome</keyword>
<dbReference type="RefSeq" id="WP_177186909.1">
    <property type="nucleotide sequence ID" value="NZ_FOVJ01000001.1"/>
</dbReference>
<accession>A0A1I4Z4Z5</accession>
<gene>
    <name evidence="3" type="ORF">SAMN05216386_1029</name>
</gene>
<dbReference type="Pfam" id="PF13662">
    <property type="entry name" value="Toprim_4"/>
    <property type="match status" value="1"/>
</dbReference>
<proteinExistence type="predicted"/>
<dbReference type="InterPro" id="IPR006171">
    <property type="entry name" value="TOPRIM_dom"/>
</dbReference>
<keyword evidence="3" id="KW-0547">Nucleotide-binding</keyword>
<feature type="region of interest" description="Disordered" evidence="1">
    <location>
        <begin position="362"/>
        <end position="386"/>
    </location>
</feature>
<feature type="region of interest" description="Disordered" evidence="1">
    <location>
        <begin position="35"/>
        <end position="61"/>
    </location>
</feature>
<dbReference type="CDD" id="cd01029">
    <property type="entry name" value="TOPRIM_primases"/>
    <property type="match status" value="1"/>
</dbReference>
<protein>
    <submittedName>
        <fullName evidence="3">Putative DNA primase/helicase</fullName>
    </submittedName>
</protein>
<sequence>MTTAPKSSNQCNEADSQALGKQNLATTCPVSELQSPVSSVGTQSPSSCQIAPSGIDGRTTFGPIEQFRSAIRAAGLTPPDVVEADGKLHRFASNGKPGDDAGWYVLYLDAIPAGCFGDWRGGVTQTWRADTGRTPTSAEEDQYRARIEAIRREREAEEVSRKTEARKKANWIWAKAEPCKEHPYLAAKRIKGNGARLYEGLLVIPMRAGSGLQSLQFIDSDCNKKFLTDGRVAGCYFSIGTTVGAPVLCIAEGFATGATIHEATGYPVAVAFNTGNLEAVAKVLREKFPDLPLILCADDDCGTSGNPGLTKATEVARAVGGLLAVPDFGSSRPHGATDFNDVAKLRGMEAVRQAIVSIVASETGEVRGNESREDRQGPDQATLVSPEPEVTQVTEVQASSDGPFPVTCVNTIEVTQVTEVTAIPVPDMTARPAFRVFDDWVEHNGERFRPGVWHFGIDKEGNPTQTRVCSPLHVDALTSDGQDTNFGRMLRLRNSLHRWREWAMPMGMLGGAGDELRSVLLAFGVEIEPSGKARSLLLKYLQGSSPKRRMRCTSQVGWCEDSFVLPDSVIGPKASGVIFQSGETGHDEHTRGGTLADWQREISQLAVGNPLLMLALSASFAGPILALCNAEGGGLHFVGDSSTGKTTLLEAACSVWGGPNYRRSWRATANGMEGTAALFNHCLLALDEISECDPREVDAIVYALGNGRGKQRAGRSGNARALTRWRCSVLSSGERTIETTIQEGGRRAKAGLAVRLLDIPATRVFGAWDDLQGLPSGTAFSDAIKRAAATHYGHAARAFLEKLTRDNQDFCALLERIKGLPEFSAKDSEGQAKRAAARFALMALAGEVATEYGITGWCPGDAIKAAAVGFTAWQASRGCGNSERMQVLEQLSGFIERHGDSRFSNADATGEIPTRERAGWWRDSSEGRIYLFNAEGFREALKGFDFDRARELLVEVGALPQRDAEGKHSRSFRVNGKSRRVYPIDVNKLEVHHAR</sequence>
<organism evidence="3 4">
    <name type="scientific">Nitrosospira briensis</name>
    <dbReference type="NCBI Taxonomy" id="35799"/>
    <lineage>
        <taxon>Bacteria</taxon>
        <taxon>Pseudomonadati</taxon>
        <taxon>Pseudomonadota</taxon>
        <taxon>Betaproteobacteria</taxon>
        <taxon>Nitrosomonadales</taxon>
        <taxon>Nitrosomonadaceae</taxon>
        <taxon>Nitrosospira</taxon>
    </lineage>
</organism>
<dbReference type="Proteomes" id="UP000183107">
    <property type="component" value="Unassembled WGS sequence"/>
</dbReference>
<evidence type="ECO:0000259" key="2">
    <source>
        <dbReference type="PROSITE" id="PS50880"/>
    </source>
</evidence>
<dbReference type="SUPFAM" id="SSF52540">
    <property type="entry name" value="P-loop containing nucleoside triphosphate hydrolases"/>
    <property type="match status" value="1"/>
</dbReference>
<dbReference type="InterPro" id="IPR027417">
    <property type="entry name" value="P-loop_NTPase"/>
</dbReference>
<feature type="compositionally biased region" description="Polar residues" evidence="1">
    <location>
        <begin position="35"/>
        <end position="50"/>
    </location>
</feature>
<dbReference type="SMART" id="SM00493">
    <property type="entry name" value="TOPRIM"/>
    <property type="match status" value="1"/>
</dbReference>
<dbReference type="EMBL" id="FOVJ01000001">
    <property type="protein sequence ID" value="SFN45278.1"/>
    <property type="molecule type" value="Genomic_DNA"/>
</dbReference>
<reference evidence="4" key="1">
    <citation type="submission" date="2016-10" db="EMBL/GenBank/DDBJ databases">
        <authorList>
            <person name="Varghese N."/>
        </authorList>
    </citation>
    <scope>NUCLEOTIDE SEQUENCE [LARGE SCALE GENOMIC DNA]</scope>
    <source>
        <strain evidence="4">Nsp8</strain>
    </source>
</reference>
<evidence type="ECO:0000313" key="3">
    <source>
        <dbReference type="EMBL" id="SFN45278.1"/>
    </source>
</evidence>
<keyword evidence="3" id="KW-0347">Helicase</keyword>
<evidence type="ECO:0000256" key="1">
    <source>
        <dbReference type="SAM" id="MobiDB-lite"/>
    </source>
</evidence>
<feature type="domain" description="Toprim" evidence="2">
    <location>
        <begin position="246"/>
        <end position="337"/>
    </location>
</feature>
<dbReference type="InterPro" id="IPR034154">
    <property type="entry name" value="TOPRIM_DnaG/twinkle"/>
</dbReference>
<dbReference type="Pfam" id="PF06048">
    <property type="entry name" value="DUF927"/>
    <property type="match status" value="1"/>
</dbReference>
<evidence type="ECO:0000313" key="4">
    <source>
        <dbReference type="Proteomes" id="UP000183107"/>
    </source>
</evidence>
<dbReference type="GO" id="GO:0004386">
    <property type="term" value="F:helicase activity"/>
    <property type="evidence" value="ECO:0007669"/>
    <property type="project" value="UniProtKB-KW"/>
</dbReference>
<dbReference type="InterPro" id="IPR009270">
    <property type="entry name" value="DUF927"/>
</dbReference>
<keyword evidence="3" id="KW-0378">Hydrolase</keyword>
<dbReference type="AlphaFoldDB" id="A0A1I4Z4Z5"/>
<dbReference type="PROSITE" id="PS50880">
    <property type="entry name" value="TOPRIM"/>
    <property type="match status" value="1"/>
</dbReference>
<keyword evidence="3" id="KW-0067">ATP-binding</keyword>
<name>A0A1I4Z4Z5_9PROT</name>